<reference evidence="1" key="1">
    <citation type="submission" date="2021-07" db="EMBL/GenBank/DDBJ databases">
        <authorList>
            <person name="Durling M."/>
        </authorList>
    </citation>
    <scope>NUCLEOTIDE SEQUENCE</scope>
</reference>
<comment type="caution">
    <text evidence="1">The sequence shown here is derived from an EMBL/GenBank/DDBJ whole genome shotgun (WGS) entry which is preliminary data.</text>
</comment>
<evidence type="ECO:0000313" key="2">
    <source>
        <dbReference type="Proteomes" id="UP000701801"/>
    </source>
</evidence>
<dbReference type="EMBL" id="CAJVRM010000493">
    <property type="protein sequence ID" value="CAG8981560.1"/>
    <property type="molecule type" value="Genomic_DNA"/>
</dbReference>
<dbReference type="Proteomes" id="UP000701801">
    <property type="component" value="Unassembled WGS sequence"/>
</dbReference>
<gene>
    <name evidence="1" type="ORF">HYALB_00013833</name>
</gene>
<keyword evidence="2" id="KW-1185">Reference proteome</keyword>
<dbReference type="OrthoDB" id="5237651at2759"/>
<dbReference type="AlphaFoldDB" id="A0A9N9LUM6"/>
<organism evidence="1 2">
    <name type="scientific">Hymenoscyphus albidus</name>
    <dbReference type="NCBI Taxonomy" id="595503"/>
    <lineage>
        <taxon>Eukaryota</taxon>
        <taxon>Fungi</taxon>
        <taxon>Dikarya</taxon>
        <taxon>Ascomycota</taxon>
        <taxon>Pezizomycotina</taxon>
        <taxon>Leotiomycetes</taxon>
        <taxon>Helotiales</taxon>
        <taxon>Helotiaceae</taxon>
        <taxon>Hymenoscyphus</taxon>
    </lineage>
</organism>
<proteinExistence type="predicted"/>
<sequence>MSIKKDLIPVQIRRVASNLIEDNALTYFLENSSTSVDESVVAAFDIVHSLTQSKDRKRLTLSFAYVHLNRAINTLDAAADAAYTDIYLNTKPNSSDISSRQLTEYVRRGQRWFTLAGPSPFLLSVYSRLAETIVFNNSIKLANLQALAETVQAIYPELVHALVTFDDSRGSDMHLRGEVSWPT</sequence>
<protein>
    <submittedName>
        <fullName evidence="1">Uncharacterized protein</fullName>
    </submittedName>
</protein>
<name>A0A9N9LUM6_9HELO</name>
<accession>A0A9N9LUM6</accession>
<evidence type="ECO:0000313" key="1">
    <source>
        <dbReference type="EMBL" id="CAG8981560.1"/>
    </source>
</evidence>